<dbReference type="PROSITE" id="PS50097">
    <property type="entry name" value="BTB"/>
    <property type="match status" value="1"/>
</dbReference>
<sequence>METFENYSNLLQDFSSMLDDADDHDVLIQVGENQDIEEFRAHSNILRARSKYFKAVLSNVSNDLFNGKIKIKKSNIIPSVFKIILKYAYIGEVNLSEQPVKNVLELLIASDELHLEELFEYAQDFLIENRTSWVQHNLIHVFRRVSSLSNCKKLQNHCIESVSADPQSFITSKEFLFLDKAILYELLERNDFLIEEVIVWDYLIKWGIEQTHGLGNKNSDRIKWNDENYEALKETLSQFIPLIRFSEISSVDFYDKVYPFKAVIPNHIYEEVFEFYMKGTNKFTLPPRIGTINIESKIIKPELAYIIANWIEGKDAKAIRRRNDLQYKLDLLYRSKTSHTCNPVNDSWDNWNSWNVQPNRTKNKRRSPQIDTTSVSNGWGRPPPHPDGGGWDLANNIPVNNDDDWGSVNNNDSWTNWSTTLDESSRDSSISLWQTSDPPRQTVTDQPSLAQDLTKIYGEYQSHIHIHNGQRYSVENFIFSFTNDDDIKNMKICRMNYDKLELNYGNKFNFSNVFRMNGSDIEVNNSAYNDKNVINPNIKMFVPKEIEVFLISSK</sequence>
<dbReference type="CDD" id="cd18186">
    <property type="entry name" value="BTB_POZ_ZBTB_KLHL-like"/>
    <property type="match status" value="1"/>
</dbReference>
<gene>
    <name evidence="3" type="ORF">RirG_078600</name>
</gene>
<keyword evidence="4" id="KW-1185">Reference proteome</keyword>
<feature type="domain" description="BTB" evidence="2">
    <location>
        <begin position="24"/>
        <end position="97"/>
    </location>
</feature>
<evidence type="ECO:0000313" key="3">
    <source>
        <dbReference type="EMBL" id="EXX71444.1"/>
    </source>
</evidence>
<dbReference type="InterPro" id="IPR011705">
    <property type="entry name" value="BACK"/>
</dbReference>
<dbReference type="SMART" id="SM00225">
    <property type="entry name" value="BTB"/>
    <property type="match status" value="1"/>
</dbReference>
<dbReference type="Proteomes" id="UP000022910">
    <property type="component" value="Unassembled WGS sequence"/>
</dbReference>
<protein>
    <recommendedName>
        <fullName evidence="2">BTB domain-containing protein</fullName>
    </recommendedName>
</protein>
<dbReference type="Pfam" id="PF07707">
    <property type="entry name" value="BACK"/>
    <property type="match status" value="1"/>
</dbReference>
<dbReference type="Gene3D" id="3.30.710.10">
    <property type="entry name" value="Potassium Channel Kv1.1, Chain A"/>
    <property type="match status" value="1"/>
</dbReference>
<proteinExistence type="predicted"/>
<dbReference type="HOGENOM" id="CLU_021542_0_1_1"/>
<evidence type="ECO:0000313" key="4">
    <source>
        <dbReference type="Proteomes" id="UP000022910"/>
    </source>
</evidence>
<dbReference type="InterPro" id="IPR051481">
    <property type="entry name" value="BTB-POZ/Galectin-3-binding"/>
</dbReference>
<dbReference type="SUPFAM" id="SSF54695">
    <property type="entry name" value="POZ domain"/>
    <property type="match status" value="1"/>
</dbReference>
<accession>A0A015KV15</accession>
<name>A0A015KV15_RHIIW</name>
<reference evidence="3 4" key="1">
    <citation type="submission" date="2014-02" db="EMBL/GenBank/DDBJ databases">
        <title>Single nucleus genome sequencing reveals high similarity among nuclei of an endomycorrhizal fungus.</title>
        <authorList>
            <person name="Lin K."/>
            <person name="Geurts R."/>
            <person name="Zhang Z."/>
            <person name="Limpens E."/>
            <person name="Saunders D.G."/>
            <person name="Mu D."/>
            <person name="Pang E."/>
            <person name="Cao H."/>
            <person name="Cha H."/>
            <person name="Lin T."/>
            <person name="Zhou Q."/>
            <person name="Shang Y."/>
            <person name="Li Y."/>
            <person name="Ivanov S."/>
            <person name="Sharma T."/>
            <person name="Velzen R.V."/>
            <person name="Ruijter N.D."/>
            <person name="Aanen D.K."/>
            <person name="Win J."/>
            <person name="Kamoun S."/>
            <person name="Bisseling T."/>
            <person name="Huang S."/>
        </authorList>
    </citation>
    <scope>NUCLEOTIDE SEQUENCE [LARGE SCALE GENOMIC DNA]</scope>
    <source>
        <strain evidence="4">DAOM197198w</strain>
    </source>
</reference>
<comment type="caution">
    <text evidence="3">The sequence shown here is derived from an EMBL/GenBank/DDBJ whole genome shotgun (WGS) entry which is preliminary data.</text>
</comment>
<dbReference type="PANTHER" id="PTHR24410">
    <property type="entry name" value="HL07962P-RELATED"/>
    <property type="match status" value="1"/>
</dbReference>
<dbReference type="InterPro" id="IPR000210">
    <property type="entry name" value="BTB/POZ_dom"/>
</dbReference>
<dbReference type="AlphaFoldDB" id="A0A015KV15"/>
<dbReference type="PANTHER" id="PTHR24410:SF23">
    <property type="entry name" value="BTB DOMAIN-CONTAINING PROTEIN-RELATED"/>
    <property type="match status" value="1"/>
</dbReference>
<evidence type="ECO:0000256" key="1">
    <source>
        <dbReference type="SAM" id="MobiDB-lite"/>
    </source>
</evidence>
<feature type="region of interest" description="Disordered" evidence="1">
    <location>
        <begin position="358"/>
        <end position="407"/>
    </location>
</feature>
<dbReference type="EMBL" id="JEMT01016126">
    <property type="protein sequence ID" value="EXX71444.1"/>
    <property type="molecule type" value="Genomic_DNA"/>
</dbReference>
<organism evidence="3 4">
    <name type="scientific">Rhizophagus irregularis (strain DAOM 197198w)</name>
    <name type="common">Glomus intraradices</name>
    <dbReference type="NCBI Taxonomy" id="1432141"/>
    <lineage>
        <taxon>Eukaryota</taxon>
        <taxon>Fungi</taxon>
        <taxon>Fungi incertae sedis</taxon>
        <taxon>Mucoromycota</taxon>
        <taxon>Glomeromycotina</taxon>
        <taxon>Glomeromycetes</taxon>
        <taxon>Glomerales</taxon>
        <taxon>Glomeraceae</taxon>
        <taxon>Rhizophagus</taxon>
    </lineage>
</organism>
<dbReference type="OrthoDB" id="9997739at2759"/>
<dbReference type="InterPro" id="IPR011333">
    <property type="entry name" value="SKP1/BTB/POZ_sf"/>
</dbReference>
<evidence type="ECO:0000259" key="2">
    <source>
        <dbReference type="PROSITE" id="PS50097"/>
    </source>
</evidence>
<dbReference type="Pfam" id="PF00651">
    <property type="entry name" value="BTB"/>
    <property type="match status" value="1"/>
</dbReference>